<keyword evidence="2" id="KW-1185">Reference proteome</keyword>
<reference evidence="1 2" key="1">
    <citation type="journal article" date="2017" name="Syst. Appl. Microbiol.">
        <title>Lebetimonas natsushimae sp. nov., a novel strictly anaerobic, moderately thermophilic chemoautotroph isolated from a deep-sea hydrothermal vent polychaete nest in the Mid-Okinawa Trough.</title>
        <authorList>
            <person name="Nagata R."/>
            <person name="Takaki Y."/>
            <person name="Tame A."/>
            <person name="Nunoura T."/>
            <person name="Muto H."/>
            <person name="Mino S."/>
            <person name="Sawayama S."/>
            <person name="Takai K."/>
            <person name="Nakagawa S."/>
        </authorList>
    </citation>
    <scope>NUCLEOTIDE SEQUENCE [LARGE SCALE GENOMIC DNA]</scope>
    <source>
        <strain evidence="1 2">HS1857</strain>
    </source>
</reference>
<dbReference type="RefSeq" id="WP_096258157.1">
    <property type="nucleotide sequence ID" value="NZ_BDME01000001.1"/>
</dbReference>
<evidence type="ECO:0008006" key="3">
    <source>
        <dbReference type="Google" id="ProtNLM"/>
    </source>
</evidence>
<name>A0A292YC66_9BACT</name>
<dbReference type="AlphaFoldDB" id="A0A292YC66"/>
<dbReference type="Proteomes" id="UP000217944">
    <property type="component" value="Unassembled WGS sequence"/>
</dbReference>
<accession>A0A292YC66</accession>
<organism evidence="1 2">
    <name type="scientific">Lebetimonas natsushimae</name>
    <dbReference type="NCBI Taxonomy" id="1936991"/>
    <lineage>
        <taxon>Bacteria</taxon>
        <taxon>Pseudomonadati</taxon>
        <taxon>Campylobacterota</taxon>
        <taxon>Epsilonproteobacteria</taxon>
        <taxon>Nautiliales</taxon>
        <taxon>Nautiliaceae</taxon>
        <taxon>Lebetimonas</taxon>
    </lineage>
</organism>
<proteinExistence type="predicted"/>
<comment type="caution">
    <text evidence="1">The sequence shown here is derived from an EMBL/GenBank/DDBJ whole genome shotgun (WGS) entry which is preliminary data.</text>
</comment>
<dbReference type="EMBL" id="BDME01000001">
    <property type="protein sequence ID" value="GAX87000.1"/>
    <property type="molecule type" value="Genomic_DNA"/>
</dbReference>
<protein>
    <recommendedName>
        <fullName evidence="3">Mor transcription activator domain-containing protein</fullName>
    </recommendedName>
</protein>
<evidence type="ECO:0000313" key="1">
    <source>
        <dbReference type="EMBL" id="GAX87000.1"/>
    </source>
</evidence>
<sequence length="95" mass="11431">MVIDVTLDYLIGNLEELGIKESDIYLLLERLEGFRIYVNKQTIQHYRINKRYLQLKSHLPGKEIIKLLAREFNKSEHSIRKYIKRLEAETEQKQN</sequence>
<gene>
    <name evidence="1" type="ORF">LNAT_P0295</name>
</gene>
<evidence type="ECO:0000313" key="2">
    <source>
        <dbReference type="Proteomes" id="UP000217944"/>
    </source>
</evidence>